<reference evidence="3 4" key="1">
    <citation type="submission" date="2020-06" db="EMBL/GenBank/DDBJ databases">
        <title>Schlegella sp. ID0723 isolated from air conditioner.</title>
        <authorList>
            <person name="Kim D.Y."/>
            <person name="Kim D.-U."/>
        </authorList>
    </citation>
    <scope>NUCLEOTIDE SEQUENCE [LARGE SCALE GENOMIC DNA]</scope>
    <source>
        <strain evidence="3 4">ID0723</strain>
    </source>
</reference>
<comment type="caution">
    <text evidence="3">The sequence shown here is derived from an EMBL/GenBank/DDBJ whole genome shotgun (WGS) entry which is preliminary data.</text>
</comment>
<dbReference type="PIRSF" id="PIRSF017082">
    <property type="entry name" value="YflP"/>
    <property type="match status" value="1"/>
</dbReference>
<dbReference type="Proteomes" id="UP000529637">
    <property type="component" value="Unassembled WGS sequence"/>
</dbReference>
<dbReference type="Pfam" id="PF03401">
    <property type="entry name" value="TctC"/>
    <property type="match status" value="1"/>
</dbReference>
<feature type="chain" id="PRO_5030637174" evidence="2">
    <location>
        <begin position="22"/>
        <end position="321"/>
    </location>
</feature>
<evidence type="ECO:0000256" key="1">
    <source>
        <dbReference type="ARBA" id="ARBA00006987"/>
    </source>
</evidence>
<dbReference type="PANTHER" id="PTHR42928">
    <property type="entry name" value="TRICARBOXYLATE-BINDING PROTEIN"/>
    <property type="match status" value="1"/>
</dbReference>
<proteinExistence type="inferred from homology"/>
<gene>
    <name evidence="3" type="ORF">HQN59_16220</name>
</gene>
<organism evidence="3 4">
    <name type="scientific">Piscinibacter koreensis</name>
    <dbReference type="NCBI Taxonomy" id="2742824"/>
    <lineage>
        <taxon>Bacteria</taxon>
        <taxon>Pseudomonadati</taxon>
        <taxon>Pseudomonadota</taxon>
        <taxon>Betaproteobacteria</taxon>
        <taxon>Burkholderiales</taxon>
        <taxon>Sphaerotilaceae</taxon>
        <taxon>Piscinibacter</taxon>
    </lineage>
</organism>
<dbReference type="Gene3D" id="3.40.190.10">
    <property type="entry name" value="Periplasmic binding protein-like II"/>
    <property type="match status" value="1"/>
</dbReference>
<comment type="similarity">
    <text evidence="1">Belongs to the UPF0065 (bug) family.</text>
</comment>
<dbReference type="RefSeq" id="WP_176070153.1">
    <property type="nucleotide sequence ID" value="NZ_JABWMJ010000007.1"/>
</dbReference>
<keyword evidence="4" id="KW-1185">Reference proteome</keyword>
<dbReference type="InterPro" id="IPR005064">
    <property type="entry name" value="BUG"/>
</dbReference>
<dbReference type="SUPFAM" id="SSF53850">
    <property type="entry name" value="Periplasmic binding protein-like II"/>
    <property type="match status" value="1"/>
</dbReference>
<name>A0A7Y6TXN1_9BURK</name>
<dbReference type="CDD" id="cd13578">
    <property type="entry name" value="PBP2_Bug27"/>
    <property type="match status" value="1"/>
</dbReference>
<evidence type="ECO:0000256" key="2">
    <source>
        <dbReference type="SAM" id="SignalP"/>
    </source>
</evidence>
<dbReference type="PANTHER" id="PTHR42928:SF5">
    <property type="entry name" value="BLR1237 PROTEIN"/>
    <property type="match status" value="1"/>
</dbReference>
<dbReference type="InterPro" id="IPR042100">
    <property type="entry name" value="Bug_dom1"/>
</dbReference>
<dbReference type="Gene3D" id="3.40.190.150">
    <property type="entry name" value="Bordetella uptake gene, domain 1"/>
    <property type="match status" value="1"/>
</dbReference>
<accession>A0A7Y6TXN1</accession>
<evidence type="ECO:0000313" key="3">
    <source>
        <dbReference type="EMBL" id="NUZ07309.1"/>
    </source>
</evidence>
<keyword evidence="2" id="KW-0732">Signal</keyword>
<feature type="signal peptide" evidence="2">
    <location>
        <begin position="1"/>
        <end position="21"/>
    </location>
</feature>
<protein>
    <submittedName>
        <fullName evidence="3">Tripartite tricarboxylate transporter substrate binding protein</fullName>
    </submittedName>
</protein>
<evidence type="ECO:0000313" key="4">
    <source>
        <dbReference type="Proteomes" id="UP000529637"/>
    </source>
</evidence>
<sequence length="321" mass="33453">MNRRNLLIAAAALAAVTGASAQSYPTKPIRILAGAPPGGAFDMMARLVAEGLQKATGQSVIVENRSGAGGTIAVDAAARSAPDGYTLVVGSTGPFAVSPSLIKKLPYDPVKDFVPIARLSLMPSYLVVNGNVPASNVKEFLAYAKANPGKLTYASTGNGLSQHTNVELLKNMAGIFILPVTYRGSAPAVTDLLGGQVDLMIELGPQAIPHIKSGKLKVLATTTAKRTEAMPEVPTLAESGVPGYEAFTWFALYAPAGTPADVVARIHAETVKYFNQPDVKARLAAAGAEVATTSGDELARFQAAETKKWAEVIQRAGIKPE</sequence>
<dbReference type="AlphaFoldDB" id="A0A7Y6TXN1"/>
<dbReference type="EMBL" id="JABWMJ010000007">
    <property type="protein sequence ID" value="NUZ07309.1"/>
    <property type="molecule type" value="Genomic_DNA"/>
</dbReference>